<sequence length="259" mass="27999">MARGNASALAMEMTKWFDTNYHFIVPELGPDQILLRLQKSKGPKVQGGQALGIDTVPVLVGPVSYLLLSKPAKGVEKSFSLLSLIGKILPIYKEVVGEPAWPVLLGFSLMSPPSPRTLNPTNYKHLQAPARARVIPYRVDSHRGNIFCFLVDGRNIRANDLAASPQDSAGALEGIVGKDKLVVSTSTSLLHTAVDLVNETKLDDEIKSWLAFAAQKVVEVNALAKALAGQKDEVPLPIFISAEVRGCPQSTEVRYSASM</sequence>
<keyword evidence="3" id="KW-1185">Reference proteome</keyword>
<evidence type="ECO:0000313" key="3">
    <source>
        <dbReference type="Proteomes" id="UP000631114"/>
    </source>
</evidence>
<reference evidence="2 3" key="1">
    <citation type="submission" date="2020-10" db="EMBL/GenBank/DDBJ databases">
        <title>The Coptis chinensis genome and diversification of protoberbering-type alkaloids.</title>
        <authorList>
            <person name="Wang B."/>
            <person name="Shu S."/>
            <person name="Song C."/>
            <person name="Liu Y."/>
        </authorList>
    </citation>
    <scope>NUCLEOTIDE SEQUENCE [LARGE SCALE GENOMIC DNA]</scope>
    <source>
        <strain evidence="2">HL-2020</strain>
        <tissue evidence="2">Leaf</tissue>
    </source>
</reference>
<dbReference type="InterPro" id="IPR013215">
    <property type="entry name" value="Cbl-indep_Met_Synth_N"/>
</dbReference>
<comment type="caution">
    <text evidence="2">The sequence shown here is derived from an EMBL/GenBank/DDBJ whole genome shotgun (WGS) entry which is preliminary data.</text>
</comment>
<gene>
    <name evidence="2" type="ORF">IFM89_036692</name>
</gene>
<dbReference type="InterPro" id="IPR038071">
    <property type="entry name" value="UROD/MetE-like_sf"/>
</dbReference>
<protein>
    <recommendedName>
        <fullName evidence="1">Cobalamin-independent methionine synthase MetE N-terminal domain-containing protein</fullName>
    </recommendedName>
</protein>
<accession>A0A835I7B1</accession>
<dbReference type="GO" id="GO:0008652">
    <property type="term" value="P:amino acid biosynthetic process"/>
    <property type="evidence" value="ECO:0007669"/>
    <property type="project" value="InterPro"/>
</dbReference>
<proteinExistence type="predicted"/>
<dbReference type="Proteomes" id="UP000631114">
    <property type="component" value="Unassembled WGS sequence"/>
</dbReference>
<dbReference type="AlphaFoldDB" id="A0A835I7B1"/>
<dbReference type="Pfam" id="PF08267">
    <property type="entry name" value="Meth_synt_1"/>
    <property type="match status" value="1"/>
</dbReference>
<feature type="domain" description="Cobalamin-independent methionine synthase MetE N-terminal" evidence="1">
    <location>
        <begin position="1"/>
        <end position="96"/>
    </location>
</feature>
<dbReference type="OrthoDB" id="1053771at2759"/>
<dbReference type="GO" id="GO:0008270">
    <property type="term" value="F:zinc ion binding"/>
    <property type="evidence" value="ECO:0007669"/>
    <property type="project" value="InterPro"/>
</dbReference>
<organism evidence="2 3">
    <name type="scientific">Coptis chinensis</name>
    <dbReference type="NCBI Taxonomy" id="261450"/>
    <lineage>
        <taxon>Eukaryota</taxon>
        <taxon>Viridiplantae</taxon>
        <taxon>Streptophyta</taxon>
        <taxon>Embryophyta</taxon>
        <taxon>Tracheophyta</taxon>
        <taxon>Spermatophyta</taxon>
        <taxon>Magnoliopsida</taxon>
        <taxon>Ranunculales</taxon>
        <taxon>Ranunculaceae</taxon>
        <taxon>Coptidoideae</taxon>
        <taxon>Coptis</taxon>
    </lineage>
</organism>
<evidence type="ECO:0000313" key="2">
    <source>
        <dbReference type="EMBL" id="KAF9611909.1"/>
    </source>
</evidence>
<dbReference type="EMBL" id="JADFTS010000004">
    <property type="protein sequence ID" value="KAF9611909.1"/>
    <property type="molecule type" value="Genomic_DNA"/>
</dbReference>
<name>A0A835I7B1_9MAGN</name>
<dbReference type="SUPFAM" id="SSF51726">
    <property type="entry name" value="UROD/MetE-like"/>
    <property type="match status" value="1"/>
</dbReference>
<dbReference type="PANTHER" id="PTHR30519">
    <property type="entry name" value="5-METHYLTETRAHYDROPTEROYLTRIGLUTAMATE--HOMOCYSTEINE METHYLTRANSFERASE"/>
    <property type="match status" value="1"/>
</dbReference>
<dbReference type="Gene3D" id="3.20.20.210">
    <property type="match status" value="2"/>
</dbReference>
<evidence type="ECO:0000259" key="1">
    <source>
        <dbReference type="Pfam" id="PF08267"/>
    </source>
</evidence>
<dbReference type="GO" id="GO:0003871">
    <property type="term" value="F:5-methyltetrahydropteroyltriglutamate-homocysteine S-methyltransferase activity"/>
    <property type="evidence" value="ECO:0007669"/>
    <property type="project" value="InterPro"/>
</dbReference>